<sequence length="332" mass="35164">MDCLPFGVIVLVLALVQSACAQISGAQCLAGFEWTFNSRNQSPCQIAAYLDSACQADPTDAYIAPLDTGSHYVLTQTAANDCSCNTVTYSIISACALCQGDDSVPWTTWNTNCTRSFVEQFPLTIPVGTATPAWAYMDVALGSWNATDAEAFKANNNTEFIASIASTMPSSSVPSSTSTSASSSSAVIPTPSTIDATVPRSSTKKNHVGPIVGGVVGGVACVVLAVLALALWLRRRKAQRRPPSAAFRTPAPLVTTPYTPDSPDKHFSNSIIASPYSATSAGMLYNPDDPTTYPDTHLYSPNLRDSVIFSAQNGYQPAGIRYTGVAELEFHH</sequence>
<dbReference type="OrthoDB" id="2754894at2759"/>
<dbReference type="Proteomes" id="UP000008370">
    <property type="component" value="Unassembled WGS sequence"/>
</dbReference>
<name>K5VRZ3_PHACS</name>
<keyword evidence="2" id="KW-0472">Membrane</keyword>
<evidence type="ECO:0000313" key="5">
    <source>
        <dbReference type="Proteomes" id="UP000008370"/>
    </source>
</evidence>
<dbReference type="InParanoid" id="K5VRZ3"/>
<dbReference type="RefSeq" id="XP_007396972.1">
    <property type="nucleotide sequence ID" value="XM_007396910.1"/>
</dbReference>
<dbReference type="KEGG" id="pco:PHACADRAFT_210091"/>
<accession>K5VRZ3</accession>
<feature type="chain" id="PRO_5003884950" evidence="3">
    <location>
        <begin position="22"/>
        <end position="332"/>
    </location>
</feature>
<evidence type="ECO:0000313" key="4">
    <source>
        <dbReference type="EMBL" id="EKM54273.1"/>
    </source>
</evidence>
<keyword evidence="3" id="KW-0732">Signal</keyword>
<evidence type="ECO:0000256" key="3">
    <source>
        <dbReference type="SAM" id="SignalP"/>
    </source>
</evidence>
<evidence type="ECO:0000256" key="1">
    <source>
        <dbReference type="SAM" id="MobiDB-lite"/>
    </source>
</evidence>
<protein>
    <submittedName>
        <fullName evidence="4">Uncharacterized protein</fullName>
    </submittedName>
</protein>
<keyword evidence="2" id="KW-1133">Transmembrane helix</keyword>
<feature type="transmembrane region" description="Helical" evidence="2">
    <location>
        <begin position="211"/>
        <end position="233"/>
    </location>
</feature>
<dbReference type="AlphaFoldDB" id="K5VRZ3"/>
<evidence type="ECO:0000256" key="2">
    <source>
        <dbReference type="SAM" id="Phobius"/>
    </source>
</evidence>
<dbReference type="EMBL" id="JH930473">
    <property type="protein sequence ID" value="EKM54273.1"/>
    <property type="molecule type" value="Genomic_DNA"/>
</dbReference>
<organism evidence="4 5">
    <name type="scientific">Phanerochaete carnosa (strain HHB-10118-sp)</name>
    <name type="common">White-rot fungus</name>
    <name type="synonym">Peniophora carnosa</name>
    <dbReference type="NCBI Taxonomy" id="650164"/>
    <lineage>
        <taxon>Eukaryota</taxon>
        <taxon>Fungi</taxon>
        <taxon>Dikarya</taxon>
        <taxon>Basidiomycota</taxon>
        <taxon>Agaricomycotina</taxon>
        <taxon>Agaricomycetes</taxon>
        <taxon>Polyporales</taxon>
        <taxon>Phanerochaetaceae</taxon>
        <taxon>Phanerochaete</taxon>
    </lineage>
</organism>
<gene>
    <name evidence="4" type="ORF">PHACADRAFT_210091</name>
</gene>
<dbReference type="GeneID" id="18912930"/>
<keyword evidence="5" id="KW-1185">Reference proteome</keyword>
<feature type="region of interest" description="Disordered" evidence="1">
    <location>
        <begin position="169"/>
        <end position="203"/>
    </location>
</feature>
<proteinExistence type="predicted"/>
<keyword evidence="2" id="KW-0812">Transmembrane</keyword>
<feature type="signal peptide" evidence="3">
    <location>
        <begin position="1"/>
        <end position="21"/>
    </location>
</feature>
<reference evidence="4 5" key="1">
    <citation type="journal article" date="2012" name="BMC Genomics">
        <title>Comparative genomics of the white-rot fungi, Phanerochaete carnosa and P. chrysosporium, to elucidate the genetic basis of the distinct wood types they colonize.</title>
        <authorList>
            <person name="Suzuki H."/>
            <person name="MacDonald J."/>
            <person name="Syed K."/>
            <person name="Salamov A."/>
            <person name="Hori C."/>
            <person name="Aerts A."/>
            <person name="Henrissat B."/>
            <person name="Wiebenga A."/>
            <person name="vanKuyk P.A."/>
            <person name="Barry K."/>
            <person name="Lindquist E."/>
            <person name="LaButti K."/>
            <person name="Lapidus A."/>
            <person name="Lucas S."/>
            <person name="Coutinho P."/>
            <person name="Gong Y."/>
            <person name="Samejima M."/>
            <person name="Mahadevan R."/>
            <person name="Abou-Zaid M."/>
            <person name="de Vries R.P."/>
            <person name="Igarashi K."/>
            <person name="Yadav J.S."/>
            <person name="Grigoriev I.V."/>
            <person name="Master E.R."/>
        </authorList>
    </citation>
    <scope>NUCLEOTIDE SEQUENCE [LARGE SCALE GENOMIC DNA]</scope>
    <source>
        <strain evidence="4 5">HHB-10118-sp</strain>
    </source>
</reference>
<dbReference type="STRING" id="650164.K5VRZ3"/>
<feature type="compositionally biased region" description="Low complexity" evidence="1">
    <location>
        <begin position="169"/>
        <end position="194"/>
    </location>
</feature>
<dbReference type="HOGENOM" id="CLU_053888_2_0_1"/>